<dbReference type="EMBL" id="FNQN01000002">
    <property type="protein sequence ID" value="SDZ93379.1"/>
    <property type="molecule type" value="Genomic_DNA"/>
</dbReference>
<dbReference type="InterPro" id="IPR005180">
    <property type="entry name" value="DUF302"/>
</dbReference>
<dbReference type="OrthoDB" id="5395829at2"/>
<gene>
    <name evidence="2" type="ORF">SAMN05660420_00787</name>
</gene>
<dbReference type="Pfam" id="PF03625">
    <property type="entry name" value="DUF302"/>
    <property type="match status" value="1"/>
</dbReference>
<evidence type="ECO:0000313" key="3">
    <source>
        <dbReference type="Proteomes" id="UP000199409"/>
    </source>
</evidence>
<dbReference type="Gene3D" id="3.30.310.70">
    <property type="entry name" value="TT1751-like domain"/>
    <property type="match status" value="1"/>
</dbReference>
<name>A0A1H3X1V7_9BACT</name>
<reference evidence="2 3" key="1">
    <citation type="submission" date="2016-10" db="EMBL/GenBank/DDBJ databases">
        <authorList>
            <person name="de Groot N.N."/>
        </authorList>
    </citation>
    <scope>NUCLEOTIDE SEQUENCE [LARGE SCALE GENOMIC DNA]</scope>
    <source>
        <strain evidence="2 3">DSM 7343</strain>
    </source>
</reference>
<dbReference type="Proteomes" id="UP000199409">
    <property type="component" value="Unassembled WGS sequence"/>
</dbReference>
<accession>A0A1H3X1V7</accession>
<sequence length="135" mass="15102">MNAEVFLAETQKSIPRFIKDLGKAMAMQGFMIHNEDRMEMVHHFGHHGVDLADGFDLHMVQVCAPKKSAQSLMKNLERAVLLPRYIVVFSKDGKTQVRMLQISDALVAQLVDDAEFPAQHVAVCESLVLAIKEAL</sequence>
<evidence type="ECO:0000259" key="1">
    <source>
        <dbReference type="Pfam" id="PF03625"/>
    </source>
</evidence>
<evidence type="ECO:0000313" key="2">
    <source>
        <dbReference type="EMBL" id="SDZ93379.1"/>
    </source>
</evidence>
<organism evidence="2 3">
    <name type="scientific">Desulfuromusa kysingii</name>
    <dbReference type="NCBI Taxonomy" id="37625"/>
    <lineage>
        <taxon>Bacteria</taxon>
        <taxon>Pseudomonadati</taxon>
        <taxon>Thermodesulfobacteriota</taxon>
        <taxon>Desulfuromonadia</taxon>
        <taxon>Desulfuromonadales</taxon>
        <taxon>Geopsychrobacteraceae</taxon>
        <taxon>Desulfuromusa</taxon>
    </lineage>
</organism>
<protein>
    <recommendedName>
        <fullName evidence="1">DUF302 domain-containing protein</fullName>
    </recommendedName>
</protein>
<feature type="domain" description="DUF302" evidence="1">
    <location>
        <begin position="57"/>
        <end position="100"/>
    </location>
</feature>
<proteinExistence type="predicted"/>
<dbReference type="AlphaFoldDB" id="A0A1H3X1V7"/>
<keyword evidence="3" id="KW-1185">Reference proteome</keyword>
<dbReference type="STRING" id="37625.SAMN05660420_00787"/>
<dbReference type="RefSeq" id="WP_092344938.1">
    <property type="nucleotide sequence ID" value="NZ_FNQN01000002.1"/>
</dbReference>
<dbReference type="SUPFAM" id="SSF103247">
    <property type="entry name" value="TT1751-like"/>
    <property type="match status" value="1"/>
</dbReference>
<dbReference type="InterPro" id="IPR035923">
    <property type="entry name" value="TT1751-like_sf"/>
</dbReference>